<feature type="transmembrane region" description="Helical" evidence="1">
    <location>
        <begin position="86"/>
        <end position="104"/>
    </location>
</feature>
<protein>
    <submittedName>
        <fullName evidence="2">Uncharacterized protein</fullName>
    </submittedName>
</protein>
<sequence length="149" mass="17162">MKQLIKKFKLFSKEKIKILYTILITLFITYLISILDPFNLDFFNEKYISDLESELSDLKQHKEIINDNHLSTTKEISSEVNTKTKIIYYLVGGVVLVGILFFCFNGGSGDLGIMDDINNYLPDEDLNPDTFNRLFSETSSTPDVEFIKL</sequence>
<dbReference type="GeneID" id="43964519"/>
<keyword evidence="1" id="KW-0472">Membrane</keyword>
<feature type="transmembrane region" description="Helical" evidence="1">
    <location>
        <begin position="16"/>
        <end position="35"/>
    </location>
</feature>
<organism evidence="2">
    <name type="scientific">Plasmopara viticola</name>
    <name type="common">Downy mildew of grapevine</name>
    <name type="synonym">Botrytis viticola</name>
    <dbReference type="NCBI Taxonomy" id="143451"/>
    <lineage>
        <taxon>Eukaryota</taxon>
        <taxon>Sar</taxon>
        <taxon>Stramenopiles</taxon>
        <taxon>Oomycota</taxon>
        <taxon>Peronosporomycetes</taxon>
        <taxon>Peronosporales</taxon>
        <taxon>Peronosporaceae</taxon>
        <taxon>Plasmopara</taxon>
    </lineage>
</organism>
<accession>A0A6C0N9V5</accession>
<geneLocation type="mitochondrion" evidence="2"/>
<proteinExistence type="predicted"/>
<dbReference type="EMBL" id="MN105125">
    <property type="protein sequence ID" value="QHW07467.1"/>
    <property type="molecule type" value="Genomic_DNA"/>
</dbReference>
<keyword evidence="1" id="KW-0812">Transmembrane</keyword>
<dbReference type="AlphaFoldDB" id="A0A6C0N9V5"/>
<dbReference type="RefSeq" id="YP_009729728.1">
    <property type="nucleotide sequence ID" value="NC_045922.1"/>
</dbReference>
<evidence type="ECO:0000256" key="1">
    <source>
        <dbReference type="SAM" id="Phobius"/>
    </source>
</evidence>
<keyword evidence="2" id="KW-0496">Mitochondrion</keyword>
<keyword evidence="1" id="KW-1133">Transmembrane helix</keyword>
<name>A0A6C0N9V5_PLAVT</name>
<reference evidence="2" key="1">
    <citation type="submission" date="2019-06" db="EMBL/GenBank/DDBJ databases">
        <title>A high-quality grapevine downy mildew genome assembly reveals rapidly evolving and lineage-specific putative host adaptation genes.</title>
        <authorList>
            <person name="Mazet I.D."/>
            <person name="Couture C."/>
            <person name="Gouzy J."/>
            <person name="Piron M.-C."/>
            <person name="Kuckly C."/>
            <person name="Bouchez O."/>
            <person name="Rispe C."/>
            <person name="Mestre P."/>
            <person name="Delmotte F."/>
        </authorList>
    </citation>
    <scope>NUCLEOTIDE SEQUENCE</scope>
</reference>
<evidence type="ECO:0000313" key="2">
    <source>
        <dbReference type="EMBL" id="QHW07467.1"/>
    </source>
</evidence>
<gene>
    <name evidence="2" type="primary">orf149a</name>
</gene>